<reference evidence="2" key="1">
    <citation type="submission" date="2020-10" db="EMBL/GenBank/DDBJ databases">
        <authorList>
            <person name="Gilroy R."/>
        </authorList>
    </citation>
    <scope>NUCLEOTIDE SEQUENCE</scope>
    <source>
        <strain evidence="2">11167</strain>
    </source>
</reference>
<dbReference type="AlphaFoldDB" id="A0A9D9EA25"/>
<gene>
    <name evidence="2" type="ORF">IAC42_09365</name>
</gene>
<feature type="chain" id="PRO_5038630369" evidence="1">
    <location>
        <begin position="20"/>
        <end position="163"/>
    </location>
</feature>
<keyword evidence="1" id="KW-0732">Signal</keyword>
<reference evidence="2" key="2">
    <citation type="journal article" date="2021" name="PeerJ">
        <title>Extensive microbial diversity within the chicken gut microbiome revealed by metagenomics and culture.</title>
        <authorList>
            <person name="Gilroy R."/>
            <person name="Ravi A."/>
            <person name="Getino M."/>
            <person name="Pursley I."/>
            <person name="Horton D.L."/>
            <person name="Alikhan N.F."/>
            <person name="Baker D."/>
            <person name="Gharbi K."/>
            <person name="Hall N."/>
            <person name="Watson M."/>
            <person name="Adriaenssens E.M."/>
            <person name="Foster-Nyarko E."/>
            <person name="Jarju S."/>
            <person name="Secka A."/>
            <person name="Antonio M."/>
            <person name="Oren A."/>
            <person name="Chaudhuri R.R."/>
            <person name="La Ragione R."/>
            <person name="Hildebrand F."/>
            <person name="Pallen M.J."/>
        </authorList>
    </citation>
    <scope>NUCLEOTIDE SEQUENCE</scope>
    <source>
        <strain evidence="2">11167</strain>
    </source>
</reference>
<name>A0A9D9EA25_9SPIR</name>
<comment type="caution">
    <text evidence="2">The sequence shown here is derived from an EMBL/GenBank/DDBJ whole genome shotgun (WGS) entry which is preliminary data.</text>
</comment>
<feature type="signal peptide" evidence="1">
    <location>
        <begin position="1"/>
        <end position="19"/>
    </location>
</feature>
<evidence type="ECO:0000313" key="2">
    <source>
        <dbReference type="EMBL" id="MBO8443944.1"/>
    </source>
</evidence>
<accession>A0A9D9EA25</accession>
<evidence type="ECO:0000313" key="3">
    <source>
        <dbReference type="Proteomes" id="UP000823633"/>
    </source>
</evidence>
<sequence length="163" mass="18288">MRKLASLFIIFALATSAWAVTGGYSLAVEGFSGFNQSSSVRLSGILDLTDSRYLTLEAGAGAGLDSTGLVFSGLNVDLAFRTFTLRDHIFSFLTTNPTLWSPRVYAGAMWDSSWNLAWRFGLSIFSFIDVLFTYEFLRPFVCFDDHFSWSGWGIDLIRVSYYF</sequence>
<proteinExistence type="predicted"/>
<evidence type="ECO:0000256" key="1">
    <source>
        <dbReference type="SAM" id="SignalP"/>
    </source>
</evidence>
<dbReference type="EMBL" id="JADIMU010000064">
    <property type="protein sequence ID" value="MBO8443944.1"/>
    <property type="molecule type" value="Genomic_DNA"/>
</dbReference>
<protein>
    <submittedName>
        <fullName evidence="2">Uncharacterized protein</fullName>
    </submittedName>
</protein>
<organism evidence="2 3">
    <name type="scientific">Candidatus Aphodenecus pullistercoris</name>
    <dbReference type="NCBI Taxonomy" id="2840669"/>
    <lineage>
        <taxon>Bacteria</taxon>
        <taxon>Pseudomonadati</taxon>
        <taxon>Spirochaetota</taxon>
        <taxon>Spirochaetia</taxon>
        <taxon>Spirochaetales</taxon>
        <taxon>Candidatus Aphodenecus</taxon>
    </lineage>
</organism>
<dbReference type="Proteomes" id="UP000823633">
    <property type="component" value="Unassembled WGS sequence"/>
</dbReference>